<feature type="domain" description="Ketosynthase family 3 (KS3)" evidence="13">
    <location>
        <begin position="10"/>
        <end position="451"/>
    </location>
</feature>
<dbReference type="InterPro" id="IPR016036">
    <property type="entry name" value="Malonyl_transacylase_ACP-bd"/>
</dbReference>
<dbReference type="SMART" id="SM00827">
    <property type="entry name" value="PKS_AT"/>
    <property type="match status" value="1"/>
</dbReference>
<dbReference type="SMART" id="SM00825">
    <property type="entry name" value="PKS_KS"/>
    <property type="match status" value="1"/>
</dbReference>
<dbReference type="SUPFAM" id="SSF51735">
    <property type="entry name" value="NAD(P)-binding Rossmann-fold domains"/>
    <property type="match status" value="2"/>
</dbReference>
<accession>A0A1W2TAG8</accession>
<dbReference type="SUPFAM" id="SSF52151">
    <property type="entry name" value="FabD/lysophospholipase-like"/>
    <property type="match status" value="1"/>
</dbReference>
<gene>
    <name evidence="15" type="ORF">SAMD00023353_12900010</name>
</gene>
<dbReference type="SUPFAM" id="SSF52777">
    <property type="entry name" value="CoA-dependent acyltransferases"/>
    <property type="match status" value="2"/>
</dbReference>
<dbReference type="Gene3D" id="3.40.47.10">
    <property type="match status" value="1"/>
</dbReference>
<dbReference type="PROSITE" id="PS00606">
    <property type="entry name" value="KS3_1"/>
    <property type="match status" value="1"/>
</dbReference>
<dbReference type="InterPro" id="IPR036736">
    <property type="entry name" value="ACP-like_sf"/>
</dbReference>
<dbReference type="SUPFAM" id="SSF47336">
    <property type="entry name" value="ACP-like"/>
    <property type="match status" value="2"/>
</dbReference>
<dbReference type="Gene3D" id="1.10.1200.10">
    <property type="entry name" value="ACP-like"/>
    <property type="match status" value="2"/>
</dbReference>
<feature type="region of interest" description="Disordered" evidence="11">
    <location>
        <begin position="3722"/>
        <end position="3743"/>
    </location>
</feature>
<comment type="similarity">
    <text evidence="9">In the C-terminal section; belongs to the NRP synthetase family.</text>
</comment>
<dbReference type="InterPro" id="IPR049551">
    <property type="entry name" value="PKS_DH_C"/>
</dbReference>
<feature type="region of interest" description="N-terminal hotdog fold" evidence="10">
    <location>
        <begin position="953"/>
        <end position="1086"/>
    </location>
</feature>
<feature type="compositionally biased region" description="Basic and acidic residues" evidence="11">
    <location>
        <begin position="3723"/>
        <end position="3733"/>
    </location>
</feature>
<dbReference type="Gene3D" id="3.10.129.110">
    <property type="entry name" value="Polyketide synthase dehydratase"/>
    <property type="match status" value="1"/>
</dbReference>
<proteinExistence type="inferred from homology"/>
<feature type="domain" description="Carrier" evidence="12">
    <location>
        <begin position="2408"/>
        <end position="2485"/>
    </location>
</feature>
<dbReference type="Gene3D" id="3.30.559.10">
    <property type="entry name" value="Chloramphenicol acetyltransferase-like domain"/>
    <property type="match status" value="1"/>
</dbReference>
<dbReference type="InterPro" id="IPR050091">
    <property type="entry name" value="PKS_NRPS_Biosynth_Enz"/>
</dbReference>
<dbReference type="PROSITE" id="PS00012">
    <property type="entry name" value="PHOSPHOPANTETHEINE"/>
    <property type="match status" value="1"/>
</dbReference>
<dbReference type="InterPro" id="IPR042104">
    <property type="entry name" value="PKS_dehydratase_sf"/>
</dbReference>
<evidence type="ECO:0000256" key="1">
    <source>
        <dbReference type="ARBA" id="ARBA00022450"/>
    </source>
</evidence>
<dbReference type="CDD" id="cd00833">
    <property type="entry name" value="PKS"/>
    <property type="match status" value="1"/>
</dbReference>
<keyword evidence="6" id="KW-0677">Repeat</keyword>
<dbReference type="InterPro" id="IPR036291">
    <property type="entry name" value="NAD(P)-bd_dom_sf"/>
</dbReference>
<dbReference type="GO" id="GO:0016491">
    <property type="term" value="F:oxidoreductase activity"/>
    <property type="evidence" value="ECO:0007669"/>
    <property type="project" value="UniProtKB-KW"/>
</dbReference>
<dbReference type="InterPro" id="IPR014043">
    <property type="entry name" value="Acyl_transferase_dom"/>
</dbReference>
<dbReference type="GO" id="GO:0031177">
    <property type="term" value="F:phosphopantetheine binding"/>
    <property type="evidence" value="ECO:0007669"/>
    <property type="project" value="InterPro"/>
</dbReference>
<dbReference type="Gene3D" id="3.30.300.30">
    <property type="match status" value="1"/>
</dbReference>
<evidence type="ECO:0000313" key="15">
    <source>
        <dbReference type="EMBL" id="GAP82369.2"/>
    </source>
</evidence>
<evidence type="ECO:0000256" key="4">
    <source>
        <dbReference type="ARBA" id="ARBA00022603"/>
    </source>
</evidence>
<dbReference type="SUPFAM" id="SSF53335">
    <property type="entry name" value="S-adenosyl-L-methionine-dependent methyltransferases"/>
    <property type="match status" value="1"/>
</dbReference>
<dbReference type="Gene3D" id="3.40.50.720">
    <property type="entry name" value="NAD(P)-binding Rossmann-like Domain"/>
    <property type="match status" value="3"/>
</dbReference>
<dbReference type="InterPro" id="IPR049900">
    <property type="entry name" value="PKS_mFAS_DH"/>
</dbReference>
<organism evidence="15">
    <name type="scientific">Rosellinia necatrix</name>
    <name type="common">White root-rot fungus</name>
    <dbReference type="NCBI Taxonomy" id="77044"/>
    <lineage>
        <taxon>Eukaryota</taxon>
        <taxon>Fungi</taxon>
        <taxon>Dikarya</taxon>
        <taxon>Ascomycota</taxon>
        <taxon>Pezizomycotina</taxon>
        <taxon>Sordariomycetes</taxon>
        <taxon>Xylariomycetidae</taxon>
        <taxon>Xylariales</taxon>
        <taxon>Xylariaceae</taxon>
        <taxon>Rosellinia</taxon>
    </lineage>
</organism>
<dbReference type="Pfam" id="PF00501">
    <property type="entry name" value="AMP-binding"/>
    <property type="match status" value="1"/>
</dbReference>
<dbReference type="InterPro" id="IPR032821">
    <property type="entry name" value="PKS_assoc"/>
</dbReference>
<dbReference type="OrthoDB" id="416786at2759"/>
<dbReference type="PROSITE" id="PS50075">
    <property type="entry name" value="CARRIER"/>
    <property type="match status" value="2"/>
</dbReference>
<dbReference type="InterPro" id="IPR016039">
    <property type="entry name" value="Thiolase-like"/>
</dbReference>
<dbReference type="GO" id="GO:0008168">
    <property type="term" value="F:methyltransferase activity"/>
    <property type="evidence" value="ECO:0007669"/>
    <property type="project" value="UniProtKB-KW"/>
</dbReference>
<dbReference type="PROSITE" id="PS52004">
    <property type="entry name" value="KS3_2"/>
    <property type="match status" value="1"/>
</dbReference>
<dbReference type="PROSITE" id="PS52019">
    <property type="entry name" value="PKS_MFAS_DH"/>
    <property type="match status" value="1"/>
</dbReference>
<dbReference type="InterPro" id="IPR042099">
    <property type="entry name" value="ANL_N_sf"/>
</dbReference>
<protein>
    <submittedName>
        <fullName evidence="15">Putative pks-nrps protein</fullName>
    </submittedName>
</protein>
<dbReference type="InterPro" id="IPR056501">
    <property type="entry name" value="NAD-bd_HRPKS_sdrA"/>
</dbReference>
<dbReference type="InterPro" id="IPR000873">
    <property type="entry name" value="AMP-dep_synth/lig_dom"/>
</dbReference>
<dbReference type="InterPro" id="IPR001227">
    <property type="entry name" value="Ac_transferase_dom_sf"/>
</dbReference>
<dbReference type="Gene3D" id="3.30.70.3290">
    <property type="match status" value="1"/>
</dbReference>
<dbReference type="InterPro" id="IPR016035">
    <property type="entry name" value="Acyl_Trfase/lysoPLipase"/>
</dbReference>
<sequence length="4114" mass="453889">MKNTEMPSGNEAIALVGSSIRFPGPATTPSDLWDLLCQPRDILEDFPPSRMNLKSYYHPDGEHHGTSNVQKSYLLSQDYRLFDAVFFNTTRLEAETMDPQQRMLLEVVYEALESAGITLEAIRGSQTSVYVGVMSSDNSNIQLGDWEAMSRHAVTGSANSILSNRISYFFDLKGPSMTIDTACSSSLVGVHQAVQSLRSGESGAAVVAGANLILTPEAYIAESKLHMLSPDSRSRMWDVDANGYARGEGFAAAIFKTLSQALKDGDHIECVIRETGVGSDGRTPGITMPSASAQESLIRETYRRAGLDCRLESERCQYLEAHGTGTPTGDPIEAEAIRNAFFPDTGGEEPIDLPERKEKLYVGSIKTVVGHLEGCAGLAGLLKASLAVQHGVIPPNMHFNTLSPAVKPFYTHLEVPVEAQPWPDVGADCPRRASVNTFGFGGTNAHAIIESYTPGSRPLWCRKTQEAGFLGPLIISAHSPNSLASSIESLRDHIEANNSINLEELSWTLQSRRTIFPVRAAFTGVTNNRLLASMSEEARRLRDAPSSTTSIRSRWVSSEAGHRTLGIFTGQGAQWAQMGRELLLASTVFSNAIKDCEHSLESLPDPPSWSLRDEIMADASSTHVYESEIAQPVCTAIQIGLVDLLQCAGISFDMVVGHSSGEIAAAYAAGILSSSSAIRIAYYRGLHTTSSRSPGSMMAVSNMSLSDALSFCKTEQFTGRLCVAASNSPTSVTLSGDTDAVQEAYEALKTKSSVKILKVDKAYHSHHMQSCVEPYLRSLRACNIEVRPRNDSCTWFSTVIGDQIRNLESLKDVYWTDNLVRPVLFSKAVELTMHGTVLFDIALEVGPHPALKGPVTQTIKSTLGTTLPYCGLLKREENDIEAVSGAIGYIWTTFGRSAAIDFDGYRNAFGQSSGALRHVPLKSLPSYQWDHEQVYWKESRLSRNLRFRSDQQHELLGRRRPDDYRHEMRWRNIIHLDEIPWLLGHRINGQVVFPGAAYLTMALEASRSLFQGRSIKLIELHDVNIAQAMMLTEDSAGTETTFTLRIRQEKGDILAAEFMCSSSPGTAKADPELNCSGTLILVLGELSAQTLPQRGNFGRSMLPIDVDRFYRSLSELGYDYSGVFRGLTAMLRTTNTATTSASWRAEDMNQRFIVHPAMIDAAFQSVFASAGSVTALRSLFFPIRVRRMRVSIAPAHDSLYEHINATIDTYITEFNPASRGSPPSVCADIDMSSEECGLEVQIEGLSVEMIRDANPGNDRLLFSQTIWEIDISCGIASKSESSEGFSPESPELTELLERLSHVYMKELSERTPREDISHFKWYHRRLFEYIDSILALISRGEHPTIKKEWESDTRVEILGMIQHFPETVDLQSANAVAESFPAVLKGEMTMLEVLTKDNLLTRLYDNALGLPALYNNLARMAKQISHRYPQLRILEIGAGTGATTSRILDSIDGAFSSYVYTDVSSGFFEKARERFAKYSKRMAFRTFDAENDPTGQGFTAHSFDIVIASGVLHATRVLRNTMANVRSLLKPGGYLLLLEPTGRSLRISYVMGGLPGWWLGGDDGRRLFPGIPALEWDALLRNTGFSGTDILSHDTDDPAKHMHSVILSQVITQDMNMIRQPLLFPELFPQIDQLLIIGGKTSEVSELIRSVRVLLPMWESQTTVKSDLESLDQVEITMTANVLCLTELDKPVFESITSRTFLGIQKLFNKAKRVLWVTRNCGRGNAHSNMMIGVARSLLNEMPHLDLQMLDVSGEKAPAVNAEELTALFLRLVTKDSLDPEILWTTEPELVLEEGTLMIPRILPDKELNQRLNSVRRPILKDVSAITSPVHIDFRGGSYCLRQENGANIFSPQPTGYLAVHVRYSLLCAIGVAANIRLYLCLGSVINTEKRVIAFSRTNSSIIETPTDWMCPCGVPEDEEYDRLRTIAARLVAQNLVSSVPKDSVILLHQPPGFLADIVAQTTCQAGIRVMCTTLHPTASCHNPWTSIHPFATHREIKNLLPENIVRFVDWSRGQGGANSIVACLPSFCITQNPSEFIGGEAATQTTVSASILQQSLEMAISCSNVKRIAEQESGITDRILAGDLPTISVQDCSFSVVDWTQEETRSVTIHPLKPSYYLSHDKTYLLVGLTGDLGQSLCRWMIIHGARNLVLTSRHANIERAWLEEMESMGARIRVFQMDIASKEGLSSVCSEVSSTMPPIAGVVNGAMVLSDSIFVDMTFDSLIEVLRPKVDGTINLDEAFREKNLDFFILLSSVSAAAGYRGQSNYAAANMFMAGLAAQRKRRGLAASVIDMGILIEIGYVSRAGPGLEEYLRKMNHCLPITEPEFHTMFLEAIQAGLPDSGHQPEIITGLETVAGSISPDNRPTWYYNPRFSHFILEDDDTSEQQGGADVVHMGKQLADAANSADAVRILQEGFSLRLARMLQLSTDNIDEHASLVHLGVDSLIAIEIRSWFIMEVKVDVPILKLLSGDTIIELCRFVVAKLSISGLGNTSKFISWNSGGSIRELSRYKDDHPTSSIANGRLMDHTSSQDIESKNDLSLHSASLARRSQLRNQSNEKSEDTKDHSGSGYREDVIPGIKQNGNTQSQTGEPVLPNPVPLSVQGTIQDLARGDDEIVISTQLHSSQVSTIPDSLENAACPPSASPVALRSNASPGEAFSCFEKIEHMSFAQSRFWFMRTYSGDPARYNVVLLYDIKGPLDIPRFKKAFQTVISHHATFRTCFFTQTETGNGMQGILRERPVVLEHRHISRDSDAQEEFDRMGKSVFDLEKGETFRATLLSQTPSWNMLVFGYHHIIMDGLSLSLFLQDLDTAYRMLPLTPRTVQYIDFARDQRLQIERGELANDLAFWREEFSTLPSPLPLLPLSRVRSRCASESYGVYTTSSRIPEHLTMNVKKLSRQLRVTPFHLHLVAIQTLLFGSIDSDDLCIGILDANRTDGTTLDTLGLFLNLLPLRVSRGASAQTFEVTAQIIARKVSAALAHSRLPFDVLLEDLNITRSLTHTPLFQALVNYRMGALRQTPLGDCELRHRAVSEVRYPYDFHFTITEPTQDSCFLGLTVRDDLYTSDACNLLVQSYIHLLDQICLNPQQRMEDSCPFNPSSALLEVHVGRGRQKQFEFPETITRCVEILARSSPDDVAVKDGFGITYTYSQLANRSNSIAADLSVAGVAVGTYVAVLPEPSSDTIAAVLAILQLGAIYVPLDIQNPPARLAFMIEDCRPLLIICQASTLNIALSLCGHETKVLSLSSLDGGDRVAKTACSCADIPAVAIYTSGSTGKPKGVLLSQANIMNSTYGLMENNEVRPKEVVLQQSSLGFDVSLYQICIALAKGGTLVVVPRSIKGHPAELSKLMAAEDITLTLATPSEYSSLLCYGSRYLKKCSRWRIACSAGENMTSQLKHDFHRLGLPAVTLTNWFGPSEACFFSSTEVPYKDSESSSIEEYPSIGRPLPNVSVFIVDDDLRPVPLGYPGEICIAGPTVTLGYINDDELTEKKFVSDPFAFPEDKNKGWVRMYRSGDRGRLLADGSIIFLGRSAHDSQIKFRGFRIDLDDVANTILSTAQGVLADAVITVRGDPPFLIAFVVFSLSSLPSDTIGYLKQLSSKLPLPLYMSPAMIIPLHHLPTNINGKRDRKALDSIPLPAPSGSEQQAPLSMTELQLRSLWMESLPDVIDVSHVGRDTGFFHVGGSSILLIKLQALVLEAFGVEVPLVDMFLANTLSSMASKISARNKEGERRANNDEQGSSLSAEFNVVDEEKTNDFDSALNSAKIIVDWDSETDIPVKVPESMERVVAPLPRTEGQVLLLTGSTGFLGGVILRRLVRDSSVAIVHCIGVPKIDAFKPTPGFPEYAKVRTYVGSLAMPTLGLLEAEAEVLSREVDVIIHVGGEGSFLNSYESLRAQTLWATKYLAGLALPRRIPIHFVSTNRVILFTGQTTAGEISVSRYYPPLDGSDGLTAAKWACERYLEALAERYGLPVWIHRSCSIVGEGAPPTEIANTLLKYSRTLKAIPILEKVEGFIDYAPVGDIADSILLHVMTSPERSDEGKWVRFVHHPSGQKIAWQKLRQHFEKQEGDKIEELPLAEWTYRAKPLGMSRFVIAFLDALKSRRDPVYFPLLLKTQQ</sequence>
<evidence type="ECO:0000259" key="13">
    <source>
        <dbReference type="PROSITE" id="PS52004"/>
    </source>
</evidence>
<dbReference type="GO" id="GO:0030639">
    <property type="term" value="P:polyketide biosynthetic process"/>
    <property type="evidence" value="ECO:0007669"/>
    <property type="project" value="UniProtKB-ARBA"/>
</dbReference>
<dbReference type="SMART" id="SM00823">
    <property type="entry name" value="PKS_PP"/>
    <property type="match status" value="2"/>
</dbReference>
<keyword evidence="5" id="KW-0808">Transferase</keyword>
<evidence type="ECO:0000256" key="9">
    <source>
        <dbReference type="ARBA" id="ARBA00029443"/>
    </source>
</evidence>
<dbReference type="InterPro" id="IPR018201">
    <property type="entry name" value="Ketoacyl_synth_AS"/>
</dbReference>
<dbReference type="Pfam" id="PF00668">
    <property type="entry name" value="Condensation"/>
    <property type="match status" value="1"/>
</dbReference>
<dbReference type="GO" id="GO:0004312">
    <property type="term" value="F:fatty acid synthase activity"/>
    <property type="evidence" value="ECO:0007669"/>
    <property type="project" value="TreeGrafter"/>
</dbReference>
<dbReference type="Proteomes" id="UP000054516">
    <property type="component" value="Unassembled WGS sequence"/>
</dbReference>
<feature type="compositionally biased region" description="Basic and acidic residues" evidence="11">
    <location>
        <begin position="2557"/>
        <end position="2576"/>
    </location>
</feature>
<reference evidence="15" key="1">
    <citation type="submission" date="2016-03" db="EMBL/GenBank/DDBJ databases">
        <title>Draft genome sequence of Rosellinia necatrix.</title>
        <authorList>
            <person name="Kanematsu S."/>
        </authorList>
    </citation>
    <scope>NUCLEOTIDE SEQUENCE [LARGE SCALE GENOMIC DNA]</scope>
    <source>
        <strain evidence="15">W97</strain>
    </source>
</reference>
<keyword evidence="3" id="KW-0436">Ligase</keyword>
<dbReference type="GO" id="GO:0016874">
    <property type="term" value="F:ligase activity"/>
    <property type="evidence" value="ECO:0007669"/>
    <property type="project" value="UniProtKB-KW"/>
</dbReference>
<dbReference type="InterPro" id="IPR029063">
    <property type="entry name" value="SAM-dependent_MTases_sf"/>
</dbReference>
<dbReference type="STRING" id="77044.A0A1W2TAG8"/>
<dbReference type="SUPFAM" id="SSF56801">
    <property type="entry name" value="Acetyl-CoA synthetase-like"/>
    <property type="match status" value="1"/>
</dbReference>
<dbReference type="Gene3D" id="3.40.50.150">
    <property type="entry name" value="Vaccinia Virus protein VP39"/>
    <property type="match status" value="1"/>
</dbReference>
<dbReference type="InterPro" id="IPR020807">
    <property type="entry name" value="PKS_DH"/>
</dbReference>
<evidence type="ECO:0000259" key="14">
    <source>
        <dbReference type="PROSITE" id="PS52019"/>
    </source>
</evidence>
<evidence type="ECO:0000256" key="8">
    <source>
        <dbReference type="ARBA" id="ARBA00023268"/>
    </source>
</evidence>
<keyword evidence="8" id="KW-0511">Multifunctional enzyme</keyword>
<evidence type="ECO:0000256" key="5">
    <source>
        <dbReference type="ARBA" id="ARBA00022679"/>
    </source>
</evidence>
<keyword evidence="1" id="KW-0596">Phosphopantetheine</keyword>
<dbReference type="PANTHER" id="PTHR43775">
    <property type="entry name" value="FATTY ACID SYNTHASE"/>
    <property type="match status" value="1"/>
</dbReference>
<evidence type="ECO:0000313" key="16">
    <source>
        <dbReference type="Proteomes" id="UP000054516"/>
    </source>
</evidence>
<keyword evidence="7" id="KW-0560">Oxidoreductase</keyword>
<feature type="active site" description="Proton acceptor; for dehydratase activity" evidence="10">
    <location>
        <position position="985"/>
    </location>
</feature>
<dbReference type="SMART" id="SM00822">
    <property type="entry name" value="PKS_KR"/>
    <property type="match status" value="1"/>
</dbReference>
<dbReference type="Pfam" id="PF23114">
    <property type="entry name" value="NAD-bd_HRPKS_sdrA"/>
    <property type="match status" value="1"/>
</dbReference>
<dbReference type="GO" id="GO:0004315">
    <property type="term" value="F:3-oxoacyl-[acyl-carrier-protein] synthase activity"/>
    <property type="evidence" value="ECO:0007669"/>
    <property type="project" value="InterPro"/>
</dbReference>
<dbReference type="Pfam" id="PF00698">
    <property type="entry name" value="Acyl_transf_1"/>
    <property type="match status" value="1"/>
</dbReference>
<dbReference type="InterPro" id="IPR045851">
    <property type="entry name" value="AMP-bd_C_sf"/>
</dbReference>
<dbReference type="CDD" id="cd02440">
    <property type="entry name" value="AdoMet_MTases"/>
    <property type="match status" value="1"/>
</dbReference>
<feature type="compositionally biased region" description="Polar residues" evidence="11">
    <location>
        <begin position="2582"/>
        <end position="2591"/>
    </location>
</feature>
<dbReference type="Pfam" id="PF00550">
    <property type="entry name" value="PP-binding"/>
    <property type="match status" value="2"/>
</dbReference>
<keyword evidence="16" id="KW-1185">Reference proteome</keyword>
<keyword evidence="4" id="KW-0489">Methyltransferase</keyword>
<dbReference type="InterPro" id="IPR057326">
    <property type="entry name" value="KR_dom"/>
</dbReference>
<feature type="region of interest" description="Disordered" evidence="11">
    <location>
        <begin position="2516"/>
        <end position="2537"/>
    </location>
</feature>
<evidence type="ECO:0000256" key="10">
    <source>
        <dbReference type="PROSITE-ProRule" id="PRU01363"/>
    </source>
</evidence>
<dbReference type="CDD" id="cd05930">
    <property type="entry name" value="A_NRPS"/>
    <property type="match status" value="1"/>
</dbReference>
<dbReference type="InterPro" id="IPR020806">
    <property type="entry name" value="PKS_PP-bd"/>
</dbReference>
<dbReference type="SMART" id="SM00826">
    <property type="entry name" value="PKS_DH"/>
    <property type="match status" value="1"/>
</dbReference>
<dbReference type="Pfam" id="PF00109">
    <property type="entry name" value="ketoacyl-synt"/>
    <property type="match status" value="1"/>
</dbReference>
<dbReference type="PANTHER" id="PTHR43775:SF20">
    <property type="entry name" value="HYBRID PKS-NRPS SYNTHETASE APDA"/>
    <property type="match status" value="1"/>
</dbReference>
<dbReference type="Pfam" id="PF08242">
    <property type="entry name" value="Methyltransf_12"/>
    <property type="match status" value="1"/>
</dbReference>
<dbReference type="InterPro" id="IPR010071">
    <property type="entry name" value="AA_adenyl_dom"/>
</dbReference>
<evidence type="ECO:0000256" key="6">
    <source>
        <dbReference type="ARBA" id="ARBA00022737"/>
    </source>
</evidence>
<feature type="region of interest" description="C-terminal hotdog fold" evidence="10">
    <location>
        <begin position="1101"/>
        <end position="1256"/>
    </location>
</feature>
<dbReference type="NCBIfam" id="TIGR01733">
    <property type="entry name" value="AA-adenyl-dom"/>
    <property type="match status" value="1"/>
</dbReference>
<dbReference type="InterPro" id="IPR049552">
    <property type="entry name" value="PKS_DH_N"/>
</dbReference>
<dbReference type="InterPro" id="IPR013217">
    <property type="entry name" value="Methyltransf_12"/>
</dbReference>
<evidence type="ECO:0000259" key="12">
    <source>
        <dbReference type="PROSITE" id="PS50075"/>
    </source>
</evidence>
<keyword evidence="2" id="KW-0597">Phosphoprotein</keyword>
<dbReference type="GO" id="GO:0006633">
    <property type="term" value="P:fatty acid biosynthetic process"/>
    <property type="evidence" value="ECO:0007669"/>
    <property type="project" value="InterPro"/>
</dbReference>
<dbReference type="Gene3D" id="3.40.50.12780">
    <property type="entry name" value="N-terminal domain of ligase-like"/>
    <property type="match status" value="1"/>
</dbReference>
<evidence type="ECO:0000256" key="3">
    <source>
        <dbReference type="ARBA" id="ARBA00022598"/>
    </source>
</evidence>
<dbReference type="Gene3D" id="3.40.366.10">
    <property type="entry name" value="Malonyl-Coenzyme A Acyl Carrier Protein, domain 2"/>
    <property type="match status" value="1"/>
</dbReference>
<evidence type="ECO:0000256" key="2">
    <source>
        <dbReference type="ARBA" id="ARBA00022553"/>
    </source>
</evidence>
<dbReference type="Pfam" id="PF08659">
    <property type="entry name" value="KR"/>
    <property type="match status" value="1"/>
</dbReference>
<dbReference type="InterPro" id="IPR014031">
    <property type="entry name" value="Ketoacyl_synth_C"/>
</dbReference>
<dbReference type="OMA" id="HEEICCK"/>
<name>A0A1W2TAG8_ROSNE</name>
<dbReference type="Gene3D" id="3.30.559.30">
    <property type="entry name" value="Nonribosomal peptide synthetase, condensation domain"/>
    <property type="match status" value="1"/>
</dbReference>
<dbReference type="Pfam" id="PF16197">
    <property type="entry name" value="KAsynt_C_assoc"/>
    <property type="match status" value="1"/>
</dbReference>
<evidence type="ECO:0000256" key="11">
    <source>
        <dbReference type="SAM" id="MobiDB-lite"/>
    </source>
</evidence>
<dbReference type="InterPro" id="IPR023213">
    <property type="entry name" value="CAT-like_dom_sf"/>
</dbReference>
<feature type="region of interest" description="Disordered" evidence="11">
    <location>
        <begin position="2549"/>
        <end position="2599"/>
    </location>
</feature>
<dbReference type="Pfam" id="PF14765">
    <property type="entry name" value="PS-DH"/>
    <property type="match status" value="1"/>
</dbReference>
<dbReference type="SUPFAM" id="SSF55048">
    <property type="entry name" value="Probable ACP-binding domain of malonyl-CoA ACP transacylase"/>
    <property type="match status" value="1"/>
</dbReference>
<dbReference type="GO" id="GO:0009403">
    <property type="term" value="P:toxin biosynthetic process"/>
    <property type="evidence" value="ECO:0007669"/>
    <property type="project" value="UniProtKB-ARBA"/>
</dbReference>
<dbReference type="InterPro" id="IPR013968">
    <property type="entry name" value="PKS_KR"/>
</dbReference>
<feature type="domain" description="PKS/mFAS DH" evidence="14">
    <location>
        <begin position="953"/>
        <end position="1256"/>
    </location>
</feature>
<dbReference type="InterPro" id="IPR009081">
    <property type="entry name" value="PP-bd_ACP"/>
</dbReference>
<feature type="active site" description="Proton donor; for dehydratase activity" evidence="10">
    <location>
        <position position="1160"/>
    </location>
</feature>
<dbReference type="Pfam" id="PF02801">
    <property type="entry name" value="Ketoacyl-synt_C"/>
    <property type="match status" value="1"/>
</dbReference>
<dbReference type="Pfam" id="PF07993">
    <property type="entry name" value="NAD_binding_4"/>
    <property type="match status" value="1"/>
</dbReference>
<dbReference type="InterPro" id="IPR001242">
    <property type="entry name" value="Condensation_dom"/>
</dbReference>
<dbReference type="GO" id="GO:0032259">
    <property type="term" value="P:methylation"/>
    <property type="evidence" value="ECO:0007669"/>
    <property type="project" value="UniProtKB-KW"/>
</dbReference>
<dbReference type="CDD" id="cd19532">
    <property type="entry name" value="C_PKS-NRPS"/>
    <property type="match status" value="1"/>
</dbReference>
<dbReference type="InterPro" id="IPR014030">
    <property type="entry name" value="Ketoacyl_synth_N"/>
</dbReference>
<dbReference type="InterPro" id="IPR006162">
    <property type="entry name" value="Ppantetheine_attach_site"/>
</dbReference>
<evidence type="ECO:0000256" key="7">
    <source>
        <dbReference type="ARBA" id="ARBA00023002"/>
    </source>
</evidence>
<dbReference type="SUPFAM" id="SSF53901">
    <property type="entry name" value="Thiolase-like"/>
    <property type="match status" value="1"/>
</dbReference>
<dbReference type="InterPro" id="IPR013120">
    <property type="entry name" value="FAR_NAD-bd"/>
</dbReference>
<dbReference type="Pfam" id="PF21089">
    <property type="entry name" value="PKS_DH_N"/>
    <property type="match status" value="1"/>
</dbReference>
<feature type="domain" description="Carrier" evidence="12">
    <location>
        <begin position="3645"/>
        <end position="3724"/>
    </location>
</feature>
<dbReference type="InterPro" id="IPR020841">
    <property type="entry name" value="PKS_Beta-ketoAc_synthase_dom"/>
</dbReference>
<dbReference type="EMBL" id="DF977574">
    <property type="protein sequence ID" value="GAP82369.2"/>
    <property type="molecule type" value="Genomic_DNA"/>
</dbReference>